<protein>
    <recommendedName>
        <fullName evidence="5">DUF4383 domain-containing protein</fullName>
    </recommendedName>
</protein>
<sequence length="253" mass="26893">MTGGDGGGSGPMQANHRVVWVHRVGAVVVAIVIAVFGVLGFVGGLSFFDTQGAPIAGLSTNGALSTISVVTAVVLIAAAVRGGRLSSTVMIVVGTLFLVSAFVNLWLIGTPYNLLAFRLPNVFFSIGAGLVLLFTGAYGRLSAKLPSDNPYKQERRPGDPEDHGDAAEAPQDSHRQPRPSSPAEAAADLAMAEAERALVQGAATADQRRRLAAAERARTHEERREIWMGFDRSDERSGHRPDRRSHRRGTTMA</sequence>
<feature type="compositionally biased region" description="Basic and acidic residues" evidence="1">
    <location>
        <begin position="151"/>
        <end position="175"/>
    </location>
</feature>
<accession>A0ABP9DUU6</accession>
<name>A0ABP9DUU6_9PSEU</name>
<gene>
    <name evidence="3" type="ORF">GCM10023203_04900</name>
</gene>
<feature type="transmembrane region" description="Helical" evidence="2">
    <location>
        <begin position="20"/>
        <end position="42"/>
    </location>
</feature>
<organism evidence="3 4">
    <name type="scientific">Actinomycetospora straminea</name>
    <dbReference type="NCBI Taxonomy" id="663607"/>
    <lineage>
        <taxon>Bacteria</taxon>
        <taxon>Bacillati</taxon>
        <taxon>Actinomycetota</taxon>
        <taxon>Actinomycetes</taxon>
        <taxon>Pseudonocardiales</taxon>
        <taxon>Pseudonocardiaceae</taxon>
        <taxon>Actinomycetospora</taxon>
    </lineage>
</organism>
<keyword evidence="4" id="KW-1185">Reference proteome</keyword>
<evidence type="ECO:0008006" key="5">
    <source>
        <dbReference type="Google" id="ProtNLM"/>
    </source>
</evidence>
<feature type="transmembrane region" description="Helical" evidence="2">
    <location>
        <begin position="121"/>
        <end position="139"/>
    </location>
</feature>
<dbReference type="EMBL" id="BAABHQ010000001">
    <property type="protein sequence ID" value="GAA4860677.1"/>
    <property type="molecule type" value="Genomic_DNA"/>
</dbReference>
<evidence type="ECO:0000256" key="1">
    <source>
        <dbReference type="SAM" id="MobiDB-lite"/>
    </source>
</evidence>
<comment type="caution">
    <text evidence="3">The sequence shown here is derived from an EMBL/GenBank/DDBJ whole genome shotgun (WGS) entry which is preliminary data.</text>
</comment>
<feature type="region of interest" description="Disordered" evidence="1">
    <location>
        <begin position="145"/>
        <end position="187"/>
    </location>
</feature>
<reference evidence="4" key="1">
    <citation type="journal article" date="2019" name="Int. J. Syst. Evol. Microbiol.">
        <title>The Global Catalogue of Microorganisms (GCM) 10K type strain sequencing project: providing services to taxonomists for standard genome sequencing and annotation.</title>
        <authorList>
            <consortium name="The Broad Institute Genomics Platform"/>
            <consortium name="The Broad Institute Genome Sequencing Center for Infectious Disease"/>
            <person name="Wu L."/>
            <person name="Ma J."/>
        </authorList>
    </citation>
    <scope>NUCLEOTIDE SEQUENCE [LARGE SCALE GENOMIC DNA]</scope>
    <source>
        <strain evidence="4">JCM 17983</strain>
    </source>
</reference>
<feature type="compositionally biased region" description="Basic and acidic residues" evidence="1">
    <location>
        <begin position="206"/>
        <end position="240"/>
    </location>
</feature>
<dbReference type="Pfam" id="PF14325">
    <property type="entry name" value="DUF4383"/>
    <property type="match status" value="1"/>
</dbReference>
<keyword evidence="2" id="KW-0812">Transmembrane</keyword>
<feature type="transmembrane region" description="Helical" evidence="2">
    <location>
        <begin position="87"/>
        <end position="109"/>
    </location>
</feature>
<keyword evidence="2" id="KW-0472">Membrane</keyword>
<feature type="transmembrane region" description="Helical" evidence="2">
    <location>
        <begin position="62"/>
        <end position="80"/>
    </location>
</feature>
<evidence type="ECO:0000313" key="4">
    <source>
        <dbReference type="Proteomes" id="UP001500457"/>
    </source>
</evidence>
<feature type="compositionally biased region" description="Basic residues" evidence="1">
    <location>
        <begin position="241"/>
        <end position="253"/>
    </location>
</feature>
<dbReference type="Proteomes" id="UP001500457">
    <property type="component" value="Unassembled WGS sequence"/>
</dbReference>
<dbReference type="RefSeq" id="WP_274230976.1">
    <property type="nucleotide sequence ID" value="NZ_BAABHQ010000001.1"/>
</dbReference>
<proteinExistence type="predicted"/>
<evidence type="ECO:0000313" key="3">
    <source>
        <dbReference type="EMBL" id="GAA4860677.1"/>
    </source>
</evidence>
<keyword evidence="2" id="KW-1133">Transmembrane helix</keyword>
<feature type="region of interest" description="Disordered" evidence="1">
    <location>
        <begin position="200"/>
        <end position="253"/>
    </location>
</feature>
<evidence type="ECO:0000256" key="2">
    <source>
        <dbReference type="SAM" id="Phobius"/>
    </source>
</evidence>